<dbReference type="Gene3D" id="3.40.830.10">
    <property type="entry name" value="LigB-like"/>
    <property type="match status" value="1"/>
</dbReference>
<dbReference type="SUPFAM" id="SSF53213">
    <property type="entry name" value="LigB-like"/>
    <property type="match status" value="1"/>
</dbReference>
<keyword evidence="5" id="KW-0560">Oxidoreductase</keyword>
<proteinExistence type="inferred from homology"/>
<evidence type="ECO:0000256" key="1">
    <source>
        <dbReference type="ARBA" id="ARBA00001947"/>
    </source>
</evidence>
<dbReference type="EMBL" id="JAGIXG020000047">
    <property type="protein sequence ID" value="KAI6779424.1"/>
    <property type="molecule type" value="Genomic_DNA"/>
</dbReference>
<dbReference type="PANTHER" id="PTHR30096:SF0">
    <property type="entry name" value="4,5-DOPA DIOXYGENASE EXTRADIOL-LIKE PROTEIN"/>
    <property type="match status" value="1"/>
</dbReference>
<dbReference type="GO" id="GO:0008198">
    <property type="term" value="F:ferrous iron binding"/>
    <property type="evidence" value="ECO:0007669"/>
    <property type="project" value="InterPro"/>
</dbReference>
<comment type="caution">
    <text evidence="7">The sequence shown here is derived from an EMBL/GenBank/DDBJ whole genome shotgun (WGS) entry which is preliminary data.</text>
</comment>
<dbReference type="Proteomes" id="UP001055219">
    <property type="component" value="Unassembled WGS sequence"/>
</dbReference>
<keyword evidence="7" id="KW-0223">Dioxygenase</keyword>
<dbReference type="GeneID" id="75831723"/>
<evidence type="ECO:0000313" key="8">
    <source>
        <dbReference type="Proteomes" id="UP001055219"/>
    </source>
</evidence>
<evidence type="ECO:0000313" key="7">
    <source>
        <dbReference type="EMBL" id="KAI6779424.1"/>
    </source>
</evidence>
<keyword evidence="4" id="KW-0862">Zinc</keyword>
<keyword evidence="8" id="KW-1185">Reference proteome</keyword>
<dbReference type="CDD" id="cd07363">
    <property type="entry name" value="45_DOPA_Dioxygenase"/>
    <property type="match status" value="1"/>
</dbReference>
<dbReference type="InterPro" id="IPR014436">
    <property type="entry name" value="Extradiol_dOase_DODA"/>
</dbReference>
<comment type="similarity">
    <text evidence="2">Belongs to the DODA-type extradiol aromatic ring-opening dioxygenase family.</text>
</comment>
<dbReference type="AlphaFoldDB" id="A0A9P9XX19"/>
<comment type="cofactor">
    <cofactor evidence="1">
        <name>Zn(2+)</name>
        <dbReference type="ChEBI" id="CHEBI:29105"/>
    </cofactor>
</comment>
<gene>
    <name evidence="7" type="ORF">J7T54_005238</name>
</gene>
<evidence type="ECO:0000256" key="3">
    <source>
        <dbReference type="ARBA" id="ARBA00022723"/>
    </source>
</evidence>
<name>A0A9P9XX19_9HYPO</name>
<organism evidence="7 8">
    <name type="scientific">Emericellopsis cladophorae</name>
    <dbReference type="NCBI Taxonomy" id="2686198"/>
    <lineage>
        <taxon>Eukaryota</taxon>
        <taxon>Fungi</taxon>
        <taxon>Dikarya</taxon>
        <taxon>Ascomycota</taxon>
        <taxon>Pezizomycotina</taxon>
        <taxon>Sordariomycetes</taxon>
        <taxon>Hypocreomycetidae</taxon>
        <taxon>Hypocreales</taxon>
        <taxon>Bionectriaceae</taxon>
        <taxon>Emericellopsis</taxon>
    </lineage>
</organism>
<sequence length="281" mass="30982">MPLAPVIALSHGGGPLPLLGDPDHKTIVYSLQHRVPKILSLATSPPKAIILVTAHWSTAAPTISAGARHELLYDYGGFPKEAYEVKYPAPGHPQVAQQIAAAFEREGLTGVQLDPTRPWDHGVFVPMKITRPEADVPIVQISVLQDEDPARHLRMGRALHALRADNIAIVGSGFASFHNLRTMMAMRGGRSAEKEQVIGYSRAWNKALTDVVTGEHVWRGLEGWRALPYADMMHPPRGGEHFMPLIVCAGAKAPEEKAKWYVDEYLGVDIYTYYWGGEEIE</sequence>
<evidence type="ECO:0000259" key="6">
    <source>
        <dbReference type="Pfam" id="PF02900"/>
    </source>
</evidence>
<dbReference type="PANTHER" id="PTHR30096">
    <property type="entry name" value="4,5-DOPA DIOXYGENASE EXTRADIOL-LIKE PROTEIN"/>
    <property type="match status" value="1"/>
</dbReference>
<dbReference type="GO" id="GO:0008270">
    <property type="term" value="F:zinc ion binding"/>
    <property type="evidence" value="ECO:0007669"/>
    <property type="project" value="InterPro"/>
</dbReference>
<dbReference type="InterPro" id="IPR004183">
    <property type="entry name" value="Xdiol_dOase_suB"/>
</dbReference>
<reference evidence="7" key="1">
    <citation type="journal article" date="2021" name="J Fungi (Basel)">
        <title>Genomic and Metabolomic Analyses of the Marine Fungus Emericellopsis cladophorae: Insights into Saltwater Adaptability Mechanisms and Its Biosynthetic Potential.</title>
        <authorList>
            <person name="Goncalves M.F.M."/>
            <person name="Hilario S."/>
            <person name="Van de Peer Y."/>
            <person name="Esteves A.C."/>
            <person name="Alves A."/>
        </authorList>
    </citation>
    <scope>NUCLEOTIDE SEQUENCE</scope>
    <source>
        <strain evidence="7">MUM 19.33</strain>
    </source>
</reference>
<dbReference type="OrthoDB" id="7396853at2759"/>
<feature type="domain" description="Extradiol ring-cleavage dioxygenase class III enzyme subunit B" evidence="6">
    <location>
        <begin position="41"/>
        <end position="254"/>
    </location>
</feature>
<reference evidence="7" key="2">
    <citation type="submission" date="2022-07" db="EMBL/GenBank/DDBJ databases">
        <authorList>
            <person name="Goncalves M.F.M."/>
            <person name="Hilario S."/>
            <person name="Van De Peer Y."/>
            <person name="Esteves A.C."/>
            <person name="Alves A."/>
        </authorList>
    </citation>
    <scope>NUCLEOTIDE SEQUENCE</scope>
    <source>
        <strain evidence="7">MUM 19.33</strain>
    </source>
</reference>
<dbReference type="RefSeq" id="XP_051360280.1">
    <property type="nucleotide sequence ID" value="XM_051508669.1"/>
</dbReference>
<evidence type="ECO:0000256" key="2">
    <source>
        <dbReference type="ARBA" id="ARBA00007581"/>
    </source>
</evidence>
<dbReference type="PIRSF" id="PIRSF006157">
    <property type="entry name" value="Doxgns_DODA"/>
    <property type="match status" value="1"/>
</dbReference>
<accession>A0A9P9XX19</accession>
<dbReference type="Pfam" id="PF02900">
    <property type="entry name" value="LigB"/>
    <property type="match status" value="1"/>
</dbReference>
<evidence type="ECO:0000256" key="4">
    <source>
        <dbReference type="ARBA" id="ARBA00022833"/>
    </source>
</evidence>
<protein>
    <submittedName>
        <fullName evidence="7">DOPA dioxygenase extradiol-like protein</fullName>
    </submittedName>
</protein>
<keyword evidence="3" id="KW-0479">Metal-binding</keyword>
<dbReference type="GO" id="GO:0016702">
    <property type="term" value="F:oxidoreductase activity, acting on single donors with incorporation of molecular oxygen, incorporation of two atoms of oxygen"/>
    <property type="evidence" value="ECO:0007669"/>
    <property type="project" value="UniProtKB-ARBA"/>
</dbReference>
<evidence type="ECO:0000256" key="5">
    <source>
        <dbReference type="ARBA" id="ARBA00023002"/>
    </source>
</evidence>